<dbReference type="GO" id="GO:0009117">
    <property type="term" value="P:nucleotide metabolic process"/>
    <property type="evidence" value="ECO:0007669"/>
    <property type="project" value="InterPro"/>
</dbReference>
<evidence type="ECO:0000256" key="1">
    <source>
        <dbReference type="ARBA" id="ARBA00010373"/>
    </source>
</evidence>
<dbReference type="InterPro" id="IPR024052">
    <property type="entry name" value="Phosphopentomutase_DeoB_cap_sf"/>
</dbReference>
<comment type="caution">
    <text evidence="6">The sequence shown here is derived from an EMBL/GenBank/DDBJ whole genome shotgun (WGS) entry which is preliminary data.</text>
</comment>
<dbReference type="SUPFAM" id="SSF53649">
    <property type="entry name" value="Alkaline phosphatase-like"/>
    <property type="match status" value="1"/>
</dbReference>
<dbReference type="GeneID" id="66870898"/>
<dbReference type="InterPro" id="IPR017850">
    <property type="entry name" value="Alkaline_phosphatase_core_sf"/>
</dbReference>
<dbReference type="InterPro" id="IPR010045">
    <property type="entry name" value="DeoB"/>
</dbReference>
<dbReference type="GO" id="GO:0005829">
    <property type="term" value="C:cytosol"/>
    <property type="evidence" value="ECO:0007669"/>
    <property type="project" value="TreeGrafter"/>
</dbReference>
<gene>
    <name evidence="6" type="ORF">AFK71_16430</name>
</gene>
<dbReference type="PATRIC" id="fig|1473.5.peg.1981"/>
<dbReference type="PIRSF" id="PIRSF001491">
    <property type="entry name" value="Ppentomutase"/>
    <property type="match status" value="1"/>
</dbReference>
<keyword evidence="3" id="KW-0464">Manganese</keyword>
<dbReference type="InterPro" id="IPR006124">
    <property type="entry name" value="Metalloenzyme"/>
</dbReference>
<protein>
    <submittedName>
        <fullName evidence="6">Mutase</fullName>
    </submittedName>
</protein>
<dbReference type="NCBIfam" id="NF009049">
    <property type="entry name" value="PRK12383.1"/>
    <property type="match status" value="1"/>
</dbReference>
<feature type="domain" description="Metalloenzyme" evidence="5">
    <location>
        <begin position="3"/>
        <end position="384"/>
    </location>
</feature>
<dbReference type="Gene3D" id="3.40.720.10">
    <property type="entry name" value="Alkaline Phosphatase, subunit A"/>
    <property type="match status" value="1"/>
</dbReference>
<dbReference type="PANTHER" id="PTHR21110:SF0">
    <property type="entry name" value="PHOSPHOPENTOMUTASE"/>
    <property type="match status" value="1"/>
</dbReference>
<evidence type="ECO:0000256" key="3">
    <source>
        <dbReference type="ARBA" id="ARBA00023211"/>
    </source>
</evidence>
<organism evidence="6 7">
    <name type="scientific">Virgibacillus pantothenticus</name>
    <dbReference type="NCBI Taxonomy" id="1473"/>
    <lineage>
        <taxon>Bacteria</taxon>
        <taxon>Bacillati</taxon>
        <taxon>Bacillota</taxon>
        <taxon>Bacilli</taxon>
        <taxon>Bacillales</taxon>
        <taxon>Bacillaceae</taxon>
        <taxon>Virgibacillus</taxon>
    </lineage>
</organism>
<evidence type="ECO:0000313" key="6">
    <source>
        <dbReference type="EMBL" id="KNE19987.1"/>
    </source>
</evidence>
<keyword evidence="7" id="KW-1185">Reference proteome</keyword>
<dbReference type="Gene3D" id="3.30.70.1250">
    <property type="entry name" value="Phosphopentomutase"/>
    <property type="match status" value="1"/>
</dbReference>
<accession>A0A0L0QN01</accession>
<keyword evidence="2" id="KW-0479">Metal-binding</keyword>
<dbReference type="OrthoDB" id="9769930at2"/>
<dbReference type="Proteomes" id="UP000036780">
    <property type="component" value="Unassembled WGS sequence"/>
</dbReference>
<dbReference type="GO" id="GO:0000287">
    <property type="term" value="F:magnesium ion binding"/>
    <property type="evidence" value="ECO:0007669"/>
    <property type="project" value="InterPro"/>
</dbReference>
<dbReference type="AlphaFoldDB" id="A0A0L0QN01"/>
<reference evidence="7" key="1">
    <citation type="submission" date="2015-07" db="EMBL/GenBank/DDBJ databases">
        <title>Fjat-10053 dsm26.</title>
        <authorList>
            <person name="Liu B."/>
            <person name="Wang J."/>
            <person name="Zhu Y."/>
            <person name="Liu G."/>
            <person name="Chen Q."/>
            <person name="Chen Z."/>
            <person name="Lan J."/>
            <person name="Che J."/>
            <person name="Ge C."/>
            <person name="Shi H."/>
            <person name="Pan Z."/>
            <person name="Liu X."/>
        </authorList>
    </citation>
    <scope>NUCLEOTIDE SEQUENCE [LARGE SCALE GENOMIC DNA]</scope>
    <source>
        <strain evidence="7">DSM 26</strain>
    </source>
</reference>
<dbReference type="PANTHER" id="PTHR21110">
    <property type="entry name" value="PHOSPHOPENTOMUTASE"/>
    <property type="match status" value="1"/>
</dbReference>
<dbReference type="RefSeq" id="WP_050352553.1">
    <property type="nucleotide sequence ID" value="NZ_CP073011.1"/>
</dbReference>
<proteinExistence type="inferred from homology"/>
<keyword evidence="4" id="KW-0413">Isomerase</keyword>
<evidence type="ECO:0000259" key="5">
    <source>
        <dbReference type="Pfam" id="PF01676"/>
    </source>
</evidence>
<dbReference type="Pfam" id="PF01676">
    <property type="entry name" value="Metalloenzyme"/>
    <property type="match status" value="1"/>
</dbReference>
<evidence type="ECO:0000313" key="7">
    <source>
        <dbReference type="Proteomes" id="UP000036780"/>
    </source>
</evidence>
<dbReference type="EMBL" id="LGTO01000007">
    <property type="protein sequence ID" value="KNE19987.1"/>
    <property type="molecule type" value="Genomic_DNA"/>
</dbReference>
<evidence type="ECO:0000256" key="2">
    <source>
        <dbReference type="ARBA" id="ARBA00022723"/>
    </source>
</evidence>
<dbReference type="GO" id="GO:0008973">
    <property type="term" value="F:phosphopentomutase activity"/>
    <property type="evidence" value="ECO:0007669"/>
    <property type="project" value="InterPro"/>
</dbReference>
<name>A0A0L0QN01_VIRPA</name>
<dbReference type="CDD" id="cd16009">
    <property type="entry name" value="PPM"/>
    <property type="match status" value="1"/>
</dbReference>
<evidence type="ECO:0000256" key="4">
    <source>
        <dbReference type="ARBA" id="ARBA00023235"/>
    </source>
</evidence>
<dbReference type="GO" id="GO:0043094">
    <property type="term" value="P:metabolic compound salvage"/>
    <property type="evidence" value="ECO:0007669"/>
    <property type="project" value="InterPro"/>
</dbReference>
<comment type="similarity">
    <text evidence="1">Belongs to the phosphopentomutase family.</text>
</comment>
<sequence length="400" mass="43926">MAKLTLFVIDSFGIGAMDDCAEYNIADCSANTYKHIRDVKQEELQIPFMYNAGLGTLVDGIQSPSNAYGCAKLAHHGADTYLGHQEIVGSCPKKSNKRLIKDIHVGLKLALEAAGYTVTYPIVGCPVLLVNNAAVVADNLESAYGNIINVTADFKKMPFSMVKQLGRVVRQHVDTSRVIAFGGPYTSIEHILSCVIEKQMGQWGVDTPKVKVYGKGYDVYHMGYGVEIDKQFPMIAAKHGLKVYRLGKTADVLHGEGPANPIVNTSKLLQSVSENYLAEQGEAAFLINIQETDLAGHSQNVDWYCQLLNEVDRWLSNIFLPLMAKEDILIVMADHGNDPTIGHANHTREYVPILIFGEKVNSVNIGLRETMADVGTTICDFFHFPSTAEGKSFLADILNE</sequence>